<proteinExistence type="predicted"/>
<protein>
    <recommendedName>
        <fullName evidence="1">Ig-like domain-containing protein</fullName>
    </recommendedName>
</protein>
<dbReference type="SMART" id="SM00408">
    <property type="entry name" value="IGc2"/>
    <property type="match status" value="1"/>
</dbReference>
<gene>
    <name evidence="2" type="ORF">SK128_022176</name>
</gene>
<sequence length="142" mass="16014">MCIKGIRFLPDSRNGSHYTQKADGKVTLDTSLFLRESHYGLPIQTVTVNVGQTARLTCFVQTPGDYKVAWMNKITNAVLSMGETMIAKDSRMSVQREQRATWILTIQNVTLRDHGYYTCNINTQPPTSIHGFLNVVGKLYKT</sequence>
<dbReference type="InterPro" id="IPR037448">
    <property type="entry name" value="Zig-8"/>
</dbReference>
<reference evidence="2 3" key="1">
    <citation type="submission" date="2023-11" db="EMBL/GenBank/DDBJ databases">
        <title>Halocaridina rubra genome assembly.</title>
        <authorList>
            <person name="Smith C."/>
        </authorList>
    </citation>
    <scope>NUCLEOTIDE SEQUENCE [LARGE SCALE GENOMIC DNA]</scope>
    <source>
        <strain evidence="2">EP-1</strain>
        <tissue evidence="2">Whole</tissue>
    </source>
</reference>
<accession>A0AAN8XCY9</accession>
<dbReference type="InterPro" id="IPR003598">
    <property type="entry name" value="Ig_sub2"/>
</dbReference>
<evidence type="ECO:0000313" key="2">
    <source>
        <dbReference type="EMBL" id="KAK7076745.1"/>
    </source>
</evidence>
<feature type="domain" description="Ig-like" evidence="1">
    <location>
        <begin position="36"/>
        <end position="130"/>
    </location>
</feature>
<dbReference type="Gene3D" id="2.60.40.10">
    <property type="entry name" value="Immunoglobulins"/>
    <property type="match status" value="1"/>
</dbReference>
<organism evidence="2 3">
    <name type="scientific">Halocaridina rubra</name>
    <name type="common">Hawaiian red shrimp</name>
    <dbReference type="NCBI Taxonomy" id="373956"/>
    <lineage>
        <taxon>Eukaryota</taxon>
        <taxon>Metazoa</taxon>
        <taxon>Ecdysozoa</taxon>
        <taxon>Arthropoda</taxon>
        <taxon>Crustacea</taxon>
        <taxon>Multicrustacea</taxon>
        <taxon>Malacostraca</taxon>
        <taxon>Eumalacostraca</taxon>
        <taxon>Eucarida</taxon>
        <taxon>Decapoda</taxon>
        <taxon>Pleocyemata</taxon>
        <taxon>Caridea</taxon>
        <taxon>Atyoidea</taxon>
        <taxon>Atyidae</taxon>
        <taxon>Halocaridina</taxon>
    </lineage>
</organism>
<dbReference type="InterPro" id="IPR036179">
    <property type="entry name" value="Ig-like_dom_sf"/>
</dbReference>
<dbReference type="AlphaFoldDB" id="A0AAN8XCY9"/>
<evidence type="ECO:0000259" key="1">
    <source>
        <dbReference type="PROSITE" id="PS50835"/>
    </source>
</evidence>
<dbReference type="InterPro" id="IPR013098">
    <property type="entry name" value="Ig_I-set"/>
</dbReference>
<name>A0AAN8XCY9_HALRR</name>
<dbReference type="InterPro" id="IPR003599">
    <property type="entry name" value="Ig_sub"/>
</dbReference>
<comment type="caution">
    <text evidence="2">The sequence shown here is derived from an EMBL/GenBank/DDBJ whole genome shotgun (WGS) entry which is preliminary data.</text>
</comment>
<dbReference type="PROSITE" id="PS50835">
    <property type="entry name" value="IG_LIKE"/>
    <property type="match status" value="1"/>
</dbReference>
<dbReference type="PANTHER" id="PTHR23279">
    <property type="entry name" value="DEFECTIVE PROBOSCIS EXTENSION RESPONSE DPR -RELATED"/>
    <property type="match status" value="1"/>
</dbReference>
<dbReference type="SMART" id="SM00409">
    <property type="entry name" value="IG"/>
    <property type="match status" value="1"/>
</dbReference>
<dbReference type="Proteomes" id="UP001381693">
    <property type="component" value="Unassembled WGS sequence"/>
</dbReference>
<dbReference type="InterPro" id="IPR013783">
    <property type="entry name" value="Ig-like_fold"/>
</dbReference>
<dbReference type="SUPFAM" id="SSF48726">
    <property type="entry name" value="Immunoglobulin"/>
    <property type="match status" value="1"/>
</dbReference>
<dbReference type="EMBL" id="JAXCGZ010009562">
    <property type="protein sequence ID" value="KAK7076745.1"/>
    <property type="molecule type" value="Genomic_DNA"/>
</dbReference>
<dbReference type="Pfam" id="PF07679">
    <property type="entry name" value="I-set"/>
    <property type="match status" value="1"/>
</dbReference>
<evidence type="ECO:0000313" key="3">
    <source>
        <dbReference type="Proteomes" id="UP001381693"/>
    </source>
</evidence>
<keyword evidence="3" id="KW-1185">Reference proteome</keyword>
<dbReference type="GO" id="GO:0050808">
    <property type="term" value="P:synapse organization"/>
    <property type="evidence" value="ECO:0007669"/>
    <property type="project" value="TreeGrafter"/>
</dbReference>
<dbReference type="GO" id="GO:0032589">
    <property type="term" value="C:neuron projection membrane"/>
    <property type="evidence" value="ECO:0007669"/>
    <property type="project" value="TreeGrafter"/>
</dbReference>
<dbReference type="InterPro" id="IPR007110">
    <property type="entry name" value="Ig-like_dom"/>
</dbReference>
<dbReference type="PANTHER" id="PTHR23279:SF36">
    <property type="entry name" value="DEFECTIVE PROBOSCIS EXTENSION RESPONSE 9, ISOFORM A"/>
    <property type="match status" value="1"/>
</dbReference>